<sequence length="144" mass="16188">MDGVVLTGLLQVLGISMVPVVVVLVWTRAPRAWAWLVPRLPHRTPPERPAHPPLEKLAADLRRLWPEVYDPRPGTRMAKHRGVVQAYDAHLAEVAGVLEVETALLDLLETSLEREAERMRVEHALALAGLVWQVRRTGDPDRPQ</sequence>
<keyword evidence="1" id="KW-1133">Transmembrane helix</keyword>
<feature type="transmembrane region" description="Helical" evidence="1">
    <location>
        <begin position="6"/>
        <end position="26"/>
    </location>
</feature>
<evidence type="ECO:0000313" key="3">
    <source>
        <dbReference type="Proteomes" id="UP000198859"/>
    </source>
</evidence>
<dbReference type="AlphaFoldDB" id="A0A1H1TDQ4"/>
<keyword evidence="1" id="KW-0472">Membrane</keyword>
<organism evidence="2 3">
    <name type="scientific">Nocardioides scoriae</name>
    <dbReference type="NCBI Taxonomy" id="642780"/>
    <lineage>
        <taxon>Bacteria</taxon>
        <taxon>Bacillati</taxon>
        <taxon>Actinomycetota</taxon>
        <taxon>Actinomycetes</taxon>
        <taxon>Propionibacteriales</taxon>
        <taxon>Nocardioidaceae</taxon>
        <taxon>Nocardioides</taxon>
    </lineage>
</organism>
<evidence type="ECO:0000256" key="1">
    <source>
        <dbReference type="SAM" id="Phobius"/>
    </source>
</evidence>
<dbReference type="RefSeq" id="WP_091729472.1">
    <property type="nucleotide sequence ID" value="NZ_LT629757.1"/>
</dbReference>
<proteinExistence type="predicted"/>
<evidence type="ECO:0000313" key="2">
    <source>
        <dbReference type="EMBL" id="SDS57689.1"/>
    </source>
</evidence>
<gene>
    <name evidence="2" type="ORF">SAMN04488570_2191</name>
</gene>
<keyword evidence="1" id="KW-0812">Transmembrane</keyword>
<dbReference type="EMBL" id="LT629757">
    <property type="protein sequence ID" value="SDS57689.1"/>
    <property type="molecule type" value="Genomic_DNA"/>
</dbReference>
<reference evidence="3" key="1">
    <citation type="submission" date="2016-10" db="EMBL/GenBank/DDBJ databases">
        <authorList>
            <person name="Varghese N."/>
            <person name="Submissions S."/>
        </authorList>
    </citation>
    <scope>NUCLEOTIDE SEQUENCE [LARGE SCALE GENOMIC DNA]</scope>
    <source>
        <strain evidence="3">DSM 22127</strain>
    </source>
</reference>
<keyword evidence="3" id="KW-1185">Reference proteome</keyword>
<name>A0A1H1TDQ4_9ACTN</name>
<dbReference type="Proteomes" id="UP000198859">
    <property type="component" value="Chromosome I"/>
</dbReference>
<protein>
    <submittedName>
        <fullName evidence="2">Uncharacterized protein</fullName>
    </submittedName>
</protein>
<dbReference type="OrthoDB" id="5198389at2"/>
<accession>A0A1H1TDQ4</accession>